<dbReference type="InterPro" id="IPR036322">
    <property type="entry name" value="WD40_repeat_dom_sf"/>
</dbReference>
<evidence type="ECO:0000256" key="2">
    <source>
        <dbReference type="ARBA" id="ARBA00009639"/>
    </source>
</evidence>
<dbReference type="Gene3D" id="6.10.140.270">
    <property type="match status" value="1"/>
</dbReference>
<dbReference type="Proteomes" id="UP000695000">
    <property type="component" value="Unplaced"/>
</dbReference>
<feature type="domain" description="Enhancer of mRNA-decapping protein 4 WD40 repeat region" evidence="9">
    <location>
        <begin position="47"/>
        <end position="380"/>
    </location>
</feature>
<dbReference type="SMART" id="SM00320">
    <property type="entry name" value="WD40"/>
    <property type="match status" value="1"/>
</dbReference>
<dbReference type="Pfam" id="PF21289">
    <property type="entry name" value="EDC4_C"/>
    <property type="match status" value="1"/>
</dbReference>
<keyword evidence="11" id="KW-1185">Reference proteome</keyword>
<dbReference type="InterPro" id="IPR045152">
    <property type="entry name" value="EDC4-like"/>
</dbReference>
<evidence type="ECO:0000256" key="8">
    <source>
        <dbReference type="SAM" id="Coils"/>
    </source>
</evidence>
<dbReference type="InterPro" id="IPR015943">
    <property type="entry name" value="WD40/YVTN_repeat-like_dom_sf"/>
</dbReference>
<evidence type="ECO:0000256" key="3">
    <source>
        <dbReference type="ARBA" id="ARBA00022490"/>
    </source>
</evidence>
<dbReference type="Gene3D" id="1.10.220.100">
    <property type="entry name" value="conserved c-terminal region of ge- 1"/>
    <property type="match status" value="1"/>
</dbReference>
<keyword evidence="4 7" id="KW-0853">WD repeat</keyword>
<evidence type="ECO:0000256" key="5">
    <source>
        <dbReference type="ARBA" id="ARBA00022737"/>
    </source>
</evidence>
<dbReference type="InterPro" id="IPR032401">
    <property type="entry name" value="EDC4_WD40"/>
</dbReference>
<evidence type="ECO:0000256" key="4">
    <source>
        <dbReference type="ARBA" id="ARBA00022574"/>
    </source>
</evidence>
<keyword evidence="6 8" id="KW-0175">Coiled coil</keyword>
<comment type="similarity">
    <text evidence="2">Belongs to the WD repeat EDC4 family.</text>
</comment>
<dbReference type="PANTHER" id="PTHR15598">
    <property type="entry name" value="ENHANCER OF MRNA-DECAPPING PROTEIN 4"/>
    <property type="match status" value="1"/>
</dbReference>
<evidence type="ECO:0000313" key="11">
    <source>
        <dbReference type="Proteomes" id="UP000695000"/>
    </source>
</evidence>
<dbReference type="GeneID" id="108568636"/>
<comment type="subcellular location">
    <subcellularLocation>
        <location evidence="1">Cytoplasm</location>
        <location evidence="1">P-body</location>
    </subcellularLocation>
</comment>
<dbReference type="InterPro" id="IPR049404">
    <property type="entry name" value="EDC4_C"/>
</dbReference>
<feature type="repeat" description="WD" evidence="7">
    <location>
        <begin position="232"/>
        <end position="265"/>
    </location>
</feature>
<keyword evidence="5" id="KW-0677">Repeat</keyword>
<evidence type="ECO:0000256" key="6">
    <source>
        <dbReference type="ARBA" id="ARBA00023054"/>
    </source>
</evidence>
<evidence type="ECO:0000313" key="12">
    <source>
        <dbReference type="RefSeq" id="XP_017785328.1"/>
    </source>
</evidence>
<evidence type="ECO:0000256" key="1">
    <source>
        <dbReference type="ARBA" id="ARBA00004201"/>
    </source>
</evidence>
<dbReference type="SUPFAM" id="SSF50978">
    <property type="entry name" value="WD40 repeat-like"/>
    <property type="match status" value="1"/>
</dbReference>
<dbReference type="RefSeq" id="XP_017785328.1">
    <property type="nucleotide sequence ID" value="XM_017929839.1"/>
</dbReference>
<name>A0ABM1NES8_NICVS</name>
<protein>
    <submittedName>
        <fullName evidence="12">Enhancer of mRNA-decapping protein 4 isoform X1</fullName>
    </submittedName>
</protein>
<dbReference type="Gene3D" id="2.130.10.10">
    <property type="entry name" value="YVTN repeat-like/Quinoprotein amine dehydrogenase"/>
    <property type="match status" value="1"/>
</dbReference>
<dbReference type="PANTHER" id="PTHR15598:SF5">
    <property type="entry name" value="ENHANCER OF MRNA-DECAPPING PROTEIN 4"/>
    <property type="match status" value="1"/>
</dbReference>
<evidence type="ECO:0000259" key="9">
    <source>
        <dbReference type="Pfam" id="PF16529"/>
    </source>
</evidence>
<dbReference type="InterPro" id="IPR001680">
    <property type="entry name" value="WD40_rpt"/>
</dbReference>
<gene>
    <name evidence="12" type="primary">LOC108568636</name>
</gene>
<feature type="domain" description="Enhancer of mRNA-decapping protein 4 C-terminal" evidence="10">
    <location>
        <begin position="964"/>
        <end position="1088"/>
    </location>
</feature>
<feature type="coiled-coil region" evidence="8">
    <location>
        <begin position="649"/>
        <end position="676"/>
    </location>
</feature>
<dbReference type="PROSITE" id="PS50082">
    <property type="entry name" value="WD_REPEATS_2"/>
    <property type="match status" value="1"/>
</dbReference>
<keyword evidence="3" id="KW-0963">Cytoplasm</keyword>
<reference evidence="12" key="1">
    <citation type="submission" date="2025-08" db="UniProtKB">
        <authorList>
            <consortium name="RefSeq"/>
        </authorList>
    </citation>
    <scope>IDENTIFICATION</scope>
    <source>
        <tissue evidence="12">Whole Larva</tissue>
    </source>
</reference>
<evidence type="ECO:0000256" key="7">
    <source>
        <dbReference type="PROSITE-ProRule" id="PRU00221"/>
    </source>
</evidence>
<organism evidence="11 12">
    <name type="scientific">Nicrophorus vespilloides</name>
    <name type="common">Boreal carrion beetle</name>
    <dbReference type="NCBI Taxonomy" id="110193"/>
    <lineage>
        <taxon>Eukaryota</taxon>
        <taxon>Metazoa</taxon>
        <taxon>Ecdysozoa</taxon>
        <taxon>Arthropoda</taxon>
        <taxon>Hexapoda</taxon>
        <taxon>Insecta</taxon>
        <taxon>Pterygota</taxon>
        <taxon>Neoptera</taxon>
        <taxon>Endopterygota</taxon>
        <taxon>Coleoptera</taxon>
        <taxon>Polyphaga</taxon>
        <taxon>Staphyliniformia</taxon>
        <taxon>Silphidae</taxon>
        <taxon>Nicrophorinae</taxon>
        <taxon>Nicrophorus</taxon>
    </lineage>
</organism>
<dbReference type="Pfam" id="PF16529">
    <property type="entry name" value="Ge1_WD40"/>
    <property type="match status" value="1"/>
</dbReference>
<accession>A0ABM1NES8</accession>
<evidence type="ECO:0000259" key="10">
    <source>
        <dbReference type="Pfam" id="PF21289"/>
    </source>
</evidence>
<proteinExistence type="inferred from homology"/>
<sequence length="1098" mass="124183">MMGSNSLGSKANFSQTIHFKGSETEYSAEVVAQDVTINCSKGDHRNGSSKVKLKNLVDYNWELKYHIGQLIACHVNGKHYAYTLKPKGKLGMFRVVNMETDERVLIKDFKGTIQDISFALTPQVILGCVDENGNLVVYTVDSKGNQLECNLLLHVNHSNPDPTCGNYRVIWCPYVPTYGENSDTVDDPAKLLVLLNGSKAEVWDVSLVNAKYGTGTYLEIAPNEEYDGYVEIDGHCMDIIDASFSPDGTALATASLDGYVKFFQVYMIESEDPRCLHQWQPHDGKALSCLLFLDNVKSYALTDSKFWKFAITGANYNAEMKIWSCESWTCLQTIRFEPSPHSVIPNLFLKVTLDMSAEYLLMSDINNRILYTLQIQKNEEERTASVSTISEFLLPSSFLSFCIVNVSETNLRNSNSSEDLYDDDQEDYEDETSLTAIAMKMIVVQPKSLQECTVTFKPEGSMASNLKSVYGNVLENNESEVNEIDENLPKFNDLESSLNRLLQKGDYQQQSSINLSPECNSPVLNSSPTALIALVKKENNAVLIDFQQPQKDNCASGGSSPSREVQEILSLNNPSTHVVQEYFDNLKLSDTEATVLPTNDYAANDEAEAPKTDAWPNMVMAKAIEIELNRRKEQTDEDSTKIKDLSYRMKSMEDILKEQTKLIQSLQQEIKIQNGKKSNEYDIRNVFVKELDTALSKHTSKMFTGFAEEQKRKEREQYDKLVNSVTQTINKSICDNLQTIITHDIKVNVLPSILSIFEELQMQLDVQYSQKLHLIDQLLKTNIAKLFNKASVAESLSSSVINVIKPSLDNCYKEMIGTTLIPSWERVCHTMFQQIHNTFTQGTKEYTSSVEMYMDRQRKVQDKGKDLINQMQTVSESMKSHTEKLSSHISEDMQKQINIAFNKFFRSMQERMTDRITEVVKEQVKIGFRTHAAVLEDSVVNAVRSRAVTPSPHVIDTQAQLTQINNLLMKGNIDTAFQQALSASATSNDLTLVLHICENIKPQDIFGMNNCILQQHVLLSLVQQLGTDISSHTEIKIRYLEEAILNLETYNQMTKDHVPNILKELSKQLTLFISNKPSHKLITNMRMLVFIINSMIGN</sequence>
<dbReference type="InterPro" id="IPR044938">
    <property type="entry name" value="EDC4_C_sf"/>
</dbReference>